<feature type="signal peptide" evidence="2">
    <location>
        <begin position="1"/>
        <end position="19"/>
    </location>
</feature>
<protein>
    <submittedName>
        <fullName evidence="5">Glyoxal oxidase</fullName>
    </submittedName>
</protein>
<name>A0A0C3Q5B1_9AGAM</name>
<dbReference type="InterPro" id="IPR009880">
    <property type="entry name" value="Glyoxal_oxidase_N"/>
</dbReference>
<organism evidence="5 7">
    <name type="scientific">Tulasnella calospora MUT 4182</name>
    <dbReference type="NCBI Taxonomy" id="1051891"/>
    <lineage>
        <taxon>Eukaryota</taxon>
        <taxon>Fungi</taxon>
        <taxon>Dikarya</taxon>
        <taxon>Basidiomycota</taxon>
        <taxon>Agaricomycotina</taxon>
        <taxon>Agaricomycetes</taxon>
        <taxon>Cantharellales</taxon>
        <taxon>Tulasnellaceae</taxon>
        <taxon>Tulasnella</taxon>
    </lineage>
</organism>
<dbReference type="CDD" id="cd02851">
    <property type="entry name" value="E_set_GO_C"/>
    <property type="match status" value="1"/>
</dbReference>
<dbReference type="Pfam" id="PF07250">
    <property type="entry name" value="Glyoxal_oxid_N"/>
    <property type="match status" value="1"/>
</dbReference>
<dbReference type="InterPro" id="IPR011043">
    <property type="entry name" value="Gal_Oxase/kelch_b-propeller"/>
</dbReference>
<dbReference type="Gene3D" id="2.130.10.80">
    <property type="entry name" value="Galactose oxidase/kelch, beta-propeller"/>
    <property type="match status" value="1"/>
</dbReference>
<reference evidence="5 7" key="1">
    <citation type="submission" date="2014-04" db="EMBL/GenBank/DDBJ databases">
        <authorList>
            <consortium name="DOE Joint Genome Institute"/>
            <person name="Kuo A."/>
            <person name="Girlanda M."/>
            <person name="Perotto S."/>
            <person name="Kohler A."/>
            <person name="Nagy L.G."/>
            <person name="Floudas D."/>
            <person name="Copeland A."/>
            <person name="Barry K.W."/>
            <person name="Cichocki N."/>
            <person name="Veneault-Fourrey C."/>
            <person name="LaButti K."/>
            <person name="Lindquist E.A."/>
            <person name="Lipzen A."/>
            <person name="Lundell T."/>
            <person name="Morin E."/>
            <person name="Murat C."/>
            <person name="Sun H."/>
            <person name="Tunlid A."/>
            <person name="Henrissat B."/>
            <person name="Grigoriev I.V."/>
            <person name="Hibbett D.S."/>
            <person name="Martin F."/>
            <person name="Nordberg H.P."/>
            <person name="Cantor M.N."/>
            <person name="Hua S.X."/>
        </authorList>
    </citation>
    <scope>NUCLEOTIDE SEQUENCE [LARGE SCALE GENOMIC DNA]</scope>
    <source>
        <strain evidence="5 7">MUT 4182</strain>
    </source>
</reference>
<evidence type="ECO:0000313" key="5">
    <source>
        <dbReference type="EMBL" id="KIO18189.1"/>
    </source>
</evidence>
<dbReference type="SUPFAM" id="SSF50965">
    <property type="entry name" value="Galactose oxidase, central domain"/>
    <property type="match status" value="1"/>
</dbReference>
<evidence type="ECO:0000256" key="2">
    <source>
        <dbReference type="SAM" id="SignalP"/>
    </source>
</evidence>
<dbReference type="HOGENOM" id="CLU_009630_3_0_1"/>
<dbReference type="Pfam" id="PF09118">
    <property type="entry name" value="GO-like_E_set"/>
    <property type="match status" value="1"/>
</dbReference>
<evidence type="ECO:0000259" key="3">
    <source>
        <dbReference type="Pfam" id="PF07250"/>
    </source>
</evidence>
<dbReference type="PANTHER" id="PTHR32208:SF96">
    <property type="entry name" value="GLYOXAL OXIDASE"/>
    <property type="match status" value="1"/>
</dbReference>
<dbReference type="OrthoDB" id="2019572at2759"/>
<reference evidence="7" key="2">
    <citation type="submission" date="2015-01" db="EMBL/GenBank/DDBJ databases">
        <title>Evolutionary Origins and Diversification of the Mycorrhizal Mutualists.</title>
        <authorList>
            <consortium name="DOE Joint Genome Institute"/>
            <consortium name="Mycorrhizal Genomics Consortium"/>
            <person name="Kohler A."/>
            <person name="Kuo A."/>
            <person name="Nagy L.G."/>
            <person name="Floudas D."/>
            <person name="Copeland A."/>
            <person name="Barry K.W."/>
            <person name="Cichocki N."/>
            <person name="Veneault-Fourrey C."/>
            <person name="LaButti K."/>
            <person name="Lindquist E.A."/>
            <person name="Lipzen A."/>
            <person name="Lundell T."/>
            <person name="Morin E."/>
            <person name="Murat C."/>
            <person name="Riley R."/>
            <person name="Ohm R."/>
            <person name="Sun H."/>
            <person name="Tunlid A."/>
            <person name="Henrissat B."/>
            <person name="Grigoriev I.V."/>
            <person name="Hibbett D.S."/>
            <person name="Martin F."/>
        </authorList>
    </citation>
    <scope>NUCLEOTIDE SEQUENCE [LARGE SCALE GENOMIC DNA]</scope>
    <source>
        <strain evidence="7">MUT 4182</strain>
    </source>
</reference>
<feature type="chain" id="PRO_5007392553" evidence="2">
    <location>
        <begin position="20"/>
        <end position="629"/>
    </location>
</feature>
<keyword evidence="1 2" id="KW-0732">Signal</keyword>
<dbReference type="SUPFAM" id="SSF81296">
    <property type="entry name" value="E set domains"/>
    <property type="match status" value="1"/>
</dbReference>
<dbReference type="PANTHER" id="PTHR32208">
    <property type="entry name" value="SECRETED PROTEIN-RELATED"/>
    <property type="match status" value="1"/>
</dbReference>
<accession>A0A0C3Q5B1</accession>
<sequence length="629" mass="66839">MFVPLFLAAVGAAPSIVRAQQPSHTGTGPGTFEIVGTSGVSAQQLFLGNDQKVYIIDKAQNNEAQVGGHPAWATEYDLTTNQYRAMDVTTNTFCAGGNVLGDGRWLIVGGNQPVTAGGNTTAAGGPDPYKDTDGGNSIRYITPCTDGACNYSYDTMDNRRWYPTLETLADGSIIMIGGNQYGGYVNNQGNNNPTFEFYPSRGPRQNLTILFTTLPANLYPLTWLLPSNKLLIQTNWGTELFDPVTFEEDTLPDVPHAVRTYPASAATAMLPLTPANNYTATMLFCGGSDLQPDQWTAGLDMTQVPAQASCVTISPDVDRTWHDDDDLPDGRTMSNFILLPDQTLFLCNGANKGTAGYGTDPWTKGDSYADIPILTPLIYDPSKPAGSRFTADGLSASTVPRMYHSTATLLPDGSVFVAGSSPHPDVVLTNTEYPTEYRVERFYPWYYQKTRPAPQGLPTTLSYGGDMFDVNLSAADLNEDGATALEQTTVVVIRTGYATHAINFGQRMLQLDNSYTLNKDGSAVLHVSQMPPNPAMFAPGPAWLFVVVNGVPSIGKMVMIGSGKIGTQPTLAATVLPEKSVPAGTTIPSNTTINKGGSEDAGVRTAGSLSGGAVFAAVAATVLAAVAAL</sequence>
<dbReference type="InterPro" id="IPR014756">
    <property type="entry name" value="Ig_E-set"/>
</dbReference>
<dbReference type="AlphaFoldDB" id="A0A0C3Q5B1"/>
<feature type="domain" description="Glyoxal oxidase N-terminal" evidence="3">
    <location>
        <begin position="70"/>
        <end position="446"/>
    </location>
</feature>
<proteinExistence type="predicted"/>
<evidence type="ECO:0000313" key="7">
    <source>
        <dbReference type="Proteomes" id="UP000054248"/>
    </source>
</evidence>
<dbReference type="InterPro" id="IPR013783">
    <property type="entry name" value="Ig-like_fold"/>
</dbReference>
<dbReference type="Proteomes" id="UP000054248">
    <property type="component" value="Unassembled WGS sequence"/>
</dbReference>
<reference evidence="5" key="3">
    <citation type="submission" date="2015-02" db="EMBL/GenBank/DDBJ databases">
        <title>Evolutionary Origins and Diversification of the Mycorrhizal Mutualists.</title>
        <authorList>
            <consortium name="DOE Joint Genome Institute"/>
            <consortium name="Mycorrhizal Genomics Consortium"/>
            <person name="Kohler A."/>
            <person name="Kuo A."/>
            <person name="Nagy L.G."/>
            <person name="Floudas D."/>
            <person name="Copeland A."/>
            <person name="Barry K.W."/>
            <person name="Cichocki N."/>
            <person name="Veneault-Fourrey C."/>
            <person name="LaButti K."/>
            <person name="Lindquist E.A."/>
            <person name="Lipzen A."/>
            <person name="Lundell T."/>
            <person name="Morin E."/>
            <person name="Murat C."/>
            <person name="Riley R."/>
            <person name="Ohm R."/>
            <person name="Sun H."/>
            <person name="Tunlid A."/>
            <person name="Henrissat B."/>
            <person name="Grigoriev I.V."/>
            <person name="Hibbett D.S."/>
            <person name="Martin F."/>
        </authorList>
    </citation>
    <scope>NUCLEOTIDE SEQUENCE</scope>
    <source>
        <strain evidence="5">MUT 4182</strain>
    </source>
</reference>
<evidence type="ECO:0000256" key="1">
    <source>
        <dbReference type="ARBA" id="ARBA00022729"/>
    </source>
</evidence>
<evidence type="ECO:0000313" key="6">
    <source>
        <dbReference type="EMBL" id="KIO34462.1"/>
    </source>
</evidence>
<dbReference type="Gene3D" id="2.60.40.10">
    <property type="entry name" value="Immunoglobulins"/>
    <property type="match status" value="1"/>
</dbReference>
<dbReference type="InterPro" id="IPR015202">
    <property type="entry name" value="GO-like_E_set"/>
</dbReference>
<gene>
    <name evidence="5" type="ORF">M407DRAFT_32156</name>
    <name evidence="6" type="ORF">M407DRAFT_64030</name>
</gene>
<dbReference type="EMBL" id="KN823306">
    <property type="protein sequence ID" value="KIO18189.1"/>
    <property type="molecule type" value="Genomic_DNA"/>
</dbReference>
<dbReference type="EMBL" id="KN822942">
    <property type="protein sequence ID" value="KIO34462.1"/>
    <property type="molecule type" value="Genomic_DNA"/>
</dbReference>
<dbReference type="InterPro" id="IPR037293">
    <property type="entry name" value="Gal_Oxidase_central_sf"/>
</dbReference>
<evidence type="ECO:0000259" key="4">
    <source>
        <dbReference type="Pfam" id="PF09118"/>
    </source>
</evidence>
<feature type="domain" description="Galactose oxidase-like Early set" evidence="4">
    <location>
        <begin position="451"/>
        <end position="560"/>
    </location>
</feature>
<dbReference type="STRING" id="1051891.A0A0C3Q5B1"/>
<keyword evidence="7" id="KW-1185">Reference proteome</keyword>